<reference evidence="7" key="1">
    <citation type="journal article" date="2014" name="Nat. Commun.">
        <title>Multiple recent horizontal transfers of a large genomic region in cheese making fungi.</title>
        <authorList>
            <person name="Cheeseman K."/>
            <person name="Ropars J."/>
            <person name="Renault P."/>
            <person name="Dupont J."/>
            <person name="Gouzy J."/>
            <person name="Branca A."/>
            <person name="Abraham A.L."/>
            <person name="Ceppi M."/>
            <person name="Conseiller E."/>
            <person name="Debuchy R."/>
            <person name="Malagnac F."/>
            <person name="Goarin A."/>
            <person name="Silar P."/>
            <person name="Lacoste S."/>
            <person name="Sallet E."/>
            <person name="Bensimon A."/>
            <person name="Giraud T."/>
            <person name="Brygoo Y."/>
        </authorList>
    </citation>
    <scope>NUCLEOTIDE SEQUENCE [LARGE SCALE GENOMIC DNA]</scope>
    <source>
        <strain evidence="7">FM164</strain>
    </source>
</reference>
<evidence type="ECO:0000313" key="7">
    <source>
        <dbReference type="EMBL" id="CDM29726.1"/>
    </source>
</evidence>
<dbReference type="OrthoDB" id="73465at2759"/>
<gene>
    <name evidence="7" type="primary">VIT1.1</name>
    <name evidence="7" type="ORF">PROQFM164_S01g003539</name>
</gene>
<accession>W6Q177</accession>
<evidence type="ECO:0000256" key="5">
    <source>
        <dbReference type="ARBA" id="ARBA00023136"/>
    </source>
</evidence>
<evidence type="ECO:0000256" key="1">
    <source>
        <dbReference type="ARBA" id="ARBA00004127"/>
    </source>
</evidence>
<keyword evidence="4 6" id="KW-1133">Transmembrane helix</keyword>
<dbReference type="STRING" id="1365484.W6Q177"/>
<comment type="subcellular location">
    <subcellularLocation>
        <location evidence="1">Endomembrane system</location>
        <topology evidence="1">Multi-pass membrane protein</topology>
    </subcellularLocation>
</comment>
<evidence type="ECO:0000313" key="8">
    <source>
        <dbReference type="Proteomes" id="UP000030686"/>
    </source>
</evidence>
<feature type="transmembrane region" description="Helical" evidence="6">
    <location>
        <begin position="223"/>
        <end position="248"/>
    </location>
</feature>
<evidence type="ECO:0000256" key="3">
    <source>
        <dbReference type="ARBA" id="ARBA00022692"/>
    </source>
</evidence>
<dbReference type="Pfam" id="PF01988">
    <property type="entry name" value="VIT1"/>
    <property type="match status" value="1"/>
</dbReference>
<dbReference type="CDD" id="cd02435">
    <property type="entry name" value="CCC1"/>
    <property type="match status" value="1"/>
</dbReference>
<dbReference type="GO" id="GO:0030026">
    <property type="term" value="P:intracellular manganese ion homeostasis"/>
    <property type="evidence" value="ECO:0007669"/>
    <property type="project" value="InterPro"/>
</dbReference>
<evidence type="ECO:0000256" key="2">
    <source>
        <dbReference type="ARBA" id="ARBA00007049"/>
    </source>
</evidence>
<feature type="transmembrane region" description="Helical" evidence="6">
    <location>
        <begin position="193"/>
        <end position="211"/>
    </location>
</feature>
<dbReference type="Proteomes" id="UP000030686">
    <property type="component" value="Unassembled WGS sequence"/>
</dbReference>
<dbReference type="AlphaFoldDB" id="W6Q177"/>
<keyword evidence="5 6" id="KW-0472">Membrane</keyword>
<comment type="similarity">
    <text evidence="2">Belongs to the CCC1 family.</text>
</comment>
<proteinExistence type="inferred from homology"/>
<name>W6Q177_PENRF</name>
<keyword evidence="3 6" id="KW-0812">Transmembrane</keyword>
<keyword evidence="8" id="KW-1185">Reference proteome</keyword>
<dbReference type="EMBL" id="HG792015">
    <property type="protein sequence ID" value="CDM29726.1"/>
    <property type="molecule type" value="Genomic_DNA"/>
</dbReference>
<dbReference type="GO" id="GO:0012505">
    <property type="term" value="C:endomembrane system"/>
    <property type="evidence" value="ECO:0007669"/>
    <property type="project" value="UniProtKB-SubCell"/>
</dbReference>
<feature type="transmembrane region" description="Helical" evidence="6">
    <location>
        <begin position="162"/>
        <end position="187"/>
    </location>
</feature>
<dbReference type="PANTHER" id="PTHR31851">
    <property type="entry name" value="FE(2+)/MN(2+) TRANSPORTER PCL1"/>
    <property type="match status" value="1"/>
</dbReference>
<sequence>MASTINMASEHVVEQLNQNHAANEKHFDSGEVMRDMIIGLADGMTVPFALTAGLSTLGSSKLVILGGLAELFSGSISMGLGAYLAAVTDRDHYASEEKREREEVVSKPNAEKEEIHEILSNYGISREASQNVVDCLSENHENWIRFMMDFELKMEEPNVSRAWISAATMGISYFIGGLLPMIPYFVMHKVVDALFVSIGITIVILVGFGFIKNYVVIKTKQAGLYGAAQALLVGTIAAGTSYGIVYGIDHSNLYT</sequence>
<dbReference type="OMA" id="EADHYHT"/>
<dbReference type="GO" id="GO:0005384">
    <property type="term" value="F:manganese ion transmembrane transporter activity"/>
    <property type="evidence" value="ECO:0007669"/>
    <property type="project" value="InterPro"/>
</dbReference>
<dbReference type="InterPro" id="IPR008217">
    <property type="entry name" value="Ccc1_fam"/>
</dbReference>
<protein>
    <submittedName>
        <fullName evidence="7">Vacuolar iron transporter 1.1</fullName>
    </submittedName>
</protein>
<evidence type="ECO:0000256" key="6">
    <source>
        <dbReference type="SAM" id="Phobius"/>
    </source>
</evidence>
<organism evidence="7 8">
    <name type="scientific">Penicillium roqueforti (strain FM164)</name>
    <dbReference type="NCBI Taxonomy" id="1365484"/>
    <lineage>
        <taxon>Eukaryota</taxon>
        <taxon>Fungi</taxon>
        <taxon>Dikarya</taxon>
        <taxon>Ascomycota</taxon>
        <taxon>Pezizomycotina</taxon>
        <taxon>Eurotiomycetes</taxon>
        <taxon>Eurotiomycetidae</taxon>
        <taxon>Eurotiales</taxon>
        <taxon>Aspergillaceae</taxon>
        <taxon>Penicillium</taxon>
    </lineage>
</organism>
<evidence type="ECO:0000256" key="4">
    <source>
        <dbReference type="ARBA" id="ARBA00022989"/>
    </source>
</evidence>